<dbReference type="SUPFAM" id="SSF88946">
    <property type="entry name" value="Sigma2 domain of RNA polymerase sigma factors"/>
    <property type="match status" value="1"/>
</dbReference>
<keyword evidence="3" id="KW-1185">Reference proteome</keyword>
<name>A0A4Y3VYJ1_9ACTN</name>
<dbReference type="PANTHER" id="PTHR30173">
    <property type="entry name" value="SIGMA 19 FACTOR"/>
    <property type="match status" value="1"/>
</dbReference>
<proteinExistence type="predicted"/>
<reference evidence="2 3" key="1">
    <citation type="submission" date="2019-06" db="EMBL/GenBank/DDBJ databases">
        <title>Whole genome shotgun sequence of Streptomyces spinoverrucosus NBRC 14228.</title>
        <authorList>
            <person name="Hosoyama A."/>
            <person name="Uohara A."/>
            <person name="Ohji S."/>
            <person name="Ichikawa N."/>
        </authorList>
    </citation>
    <scope>NUCLEOTIDE SEQUENCE [LARGE SCALE GENOMIC DNA]</scope>
    <source>
        <strain evidence="2 3">NBRC 14228</strain>
    </source>
</reference>
<dbReference type="InterPro" id="IPR036388">
    <property type="entry name" value="WH-like_DNA-bd_sf"/>
</dbReference>
<evidence type="ECO:0000313" key="3">
    <source>
        <dbReference type="Proteomes" id="UP000317881"/>
    </source>
</evidence>
<dbReference type="RefSeq" id="WP_141316548.1">
    <property type="nucleotide sequence ID" value="NZ_BJND01000161.1"/>
</dbReference>
<dbReference type="GO" id="GO:0006352">
    <property type="term" value="P:DNA-templated transcription initiation"/>
    <property type="evidence" value="ECO:0007669"/>
    <property type="project" value="InterPro"/>
</dbReference>
<comment type="caution">
    <text evidence="2">The sequence shown here is derived from an EMBL/GenBank/DDBJ whole genome shotgun (WGS) entry which is preliminary data.</text>
</comment>
<dbReference type="InterPro" id="IPR013324">
    <property type="entry name" value="RNA_pol_sigma_r3/r4-like"/>
</dbReference>
<protein>
    <submittedName>
        <fullName evidence="2">RNA polymerase sigma factor</fullName>
    </submittedName>
</protein>
<dbReference type="GO" id="GO:0016987">
    <property type="term" value="F:sigma factor activity"/>
    <property type="evidence" value="ECO:0007669"/>
    <property type="project" value="TreeGrafter"/>
</dbReference>
<dbReference type="OrthoDB" id="3298440at2"/>
<feature type="region of interest" description="Disordered" evidence="1">
    <location>
        <begin position="286"/>
        <end position="308"/>
    </location>
</feature>
<gene>
    <name evidence="2" type="ORF">SSP24_84140</name>
</gene>
<dbReference type="EMBL" id="BJND01000161">
    <property type="protein sequence ID" value="GEC10759.1"/>
    <property type="molecule type" value="Genomic_DNA"/>
</dbReference>
<dbReference type="InterPro" id="IPR013325">
    <property type="entry name" value="RNA_pol_sigma_r2"/>
</dbReference>
<evidence type="ECO:0000313" key="2">
    <source>
        <dbReference type="EMBL" id="GEC10759.1"/>
    </source>
</evidence>
<sequence length="308" mass="33375">MDRAGDAVPIGELLDERRYLLDVAFWMLGSSSAAESVIDETYRRWYGLSDRVREEITAPRSWLAKVAGGICLARLALPGRDTGRAGKGLRGGGVGAERHGMLREEVSGVLLEALDSLSPAERAAFVLNDVFGMAPGAVADIVRQSEPECAELADRARRSLRARRARPTSPQQHDALARAVRQACATQDETLLASLLAADVTAFFDGGGKVRALVKPVHGSAQVAHSLLTLLTRHPRTTLHTHSVNGRTGLLVRYDHQVAAVISLDIAGPHVVQVWVTLNPDKLRTWNQPDDPLDPSPTHHNSGRAPRE</sequence>
<organism evidence="2 3">
    <name type="scientific">Streptomyces spinoverrucosus</name>
    <dbReference type="NCBI Taxonomy" id="284043"/>
    <lineage>
        <taxon>Bacteria</taxon>
        <taxon>Bacillati</taxon>
        <taxon>Actinomycetota</taxon>
        <taxon>Actinomycetes</taxon>
        <taxon>Kitasatosporales</taxon>
        <taxon>Streptomycetaceae</taxon>
        <taxon>Streptomyces</taxon>
    </lineage>
</organism>
<dbReference type="InterPro" id="IPR032710">
    <property type="entry name" value="NTF2-like_dom_sf"/>
</dbReference>
<dbReference type="AlphaFoldDB" id="A0A4Y3VYJ1"/>
<dbReference type="InterPro" id="IPR052704">
    <property type="entry name" value="ECF_Sigma-70_Domain"/>
</dbReference>
<dbReference type="SUPFAM" id="SSF54427">
    <property type="entry name" value="NTF2-like"/>
    <property type="match status" value="1"/>
</dbReference>
<dbReference type="SUPFAM" id="SSF88659">
    <property type="entry name" value="Sigma3 and sigma4 domains of RNA polymerase sigma factors"/>
    <property type="match status" value="1"/>
</dbReference>
<dbReference type="PANTHER" id="PTHR30173:SF43">
    <property type="entry name" value="ECF RNA POLYMERASE SIGMA FACTOR SIGI-RELATED"/>
    <property type="match status" value="1"/>
</dbReference>
<accession>A0A4Y3VYJ1</accession>
<evidence type="ECO:0000256" key="1">
    <source>
        <dbReference type="SAM" id="MobiDB-lite"/>
    </source>
</evidence>
<dbReference type="Proteomes" id="UP000317881">
    <property type="component" value="Unassembled WGS sequence"/>
</dbReference>
<dbReference type="Gene3D" id="1.10.10.10">
    <property type="entry name" value="Winged helix-like DNA-binding domain superfamily/Winged helix DNA-binding domain"/>
    <property type="match status" value="1"/>
</dbReference>